<evidence type="ECO:0000256" key="2">
    <source>
        <dbReference type="SAM" id="SignalP"/>
    </source>
</evidence>
<dbReference type="RefSeq" id="WP_069907836.1">
    <property type="nucleotide sequence ID" value="NZ_LAJE02000042.1"/>
</dbReference>
<feature type="chain" id="PRO_5009190629" evidence="2">
    <location>
        <begin position="21"/>
        <end position="216"/>
    </location>
</feature>
<dbReference type="OrthoDB" id="2449873at2"/>
<evidence type="ECO:0000256" key="1">
    <source>
        <dbReference type="SAM" id="MobiDB-lite"/>
    </source>
</evidence>
<evidence type="ECO:0000313" key="4">
    <source>
        <dbReference type="Proteomes" id="UP000095463"/>
    </source>
</evidence>
<dbReference type="EMBL" id="LAJE02000042">
    <property type="protein sequence ID" value="OEO33030.1"/>
    <property type="molecule type" value="Genomic_DNA"/>
</dbReference>
<feature type="signal peptide" evidence="2">
    <location>
        <begin position="1"/>
        <end position="20"/>
    </location>
</feature>
<feature type="compositionally biased region" description="Basic and acidic residues" evidence="1">
    <location>
        <begin position="197"/>
        <end position="206"/>
    </location>
</feature>
<dbReference type="AlphaFoldDB" id="A0A1E5XWS0"/>
<feature type="region of interest" description="Disordered" evidence="1">
    <location>
        <begin position="195"/>
        <end position="216"/>
    </location>
</feature>
<dbReference type="Proteomes" id="UP000095463">
    <property type="component" value="Unassembled WGS sequence"/>
</dbReference>
<keyword evidence="4" id="KW-1185">Reference proteome</keyword>
<sequence>MRRLVLLALAASFCPMVASAADVSLDDMRKAVDKYKDVKVALADGYILPENHCVSAANSGLPAELGAMGLHYIHPGLLEITGTAPKVDGKSTYTDWMKPSVLIYEPQADGSLELVAVENLVFQAAWDAAGKTEELVLNGRAWDHMADDPATAGDEAHGFMPHYDQHVWLYRIYTSDAADDRTSVNFGGRRMLKKMRERTTSDDESARLTIQQSYTQ</sequence>
<protein>
    <submittedName>
        <fullName evidence="3">Uncharacterized protein</fullName>
    </submittedName>
</protein>
<comment type="caution">
    <text evidence="3">The sequence shown here is derived from an EMBL/GenBank/DDBJ whole genome shotgun (WGS) entry which is preliminary data.</text>
</comment>
<proteinExistence type="predicted"/>
<gene>
    <name evidence="3" type="ORF">VW23_008610</name>
</gene>
<evidence type="ECO:0000313" key="3">
    <source>
        <dbReference type="EMBL" id="OEO33030.1"/>
    </source>
</evidence>
<name>A0A1E5XWS0_9HYPH</name>
<keyword evidence="2" id="KW-0732">Signal</keyword>
<reference evidence="3 4" key="1">
    <citation type="journal article" date="2015" name="Genome Announc.">
        <title>Genome Assemblies of Three Soil-Associated Devosia species: D. insulae, D. limi, and D. soli.</title>
        <authorList>
            <person name="Hassan Y.I."/>
            <person name="Lepp D."/>
            <person name="Zhou T."/>
        </authorList>
    </citation>
    <scope>NUCLEOTIDE SEQUENCE [LARGE SCALE GENOMIC DNA]</scope>
    <source>
        <strain evidence="3 4">DS-56</strain>
    </source>
</reference>
<accession>A0A1E5XWS0</accession>
<organism evidence="3 4">
    <name type="scientific">Devosia insulae DS-56</name>
    <dbReference type="NCBI Taxonomy" id="1116389"/>
    <lineage>
        <taxon>Bacteria</taxon>
        <taxon>Pseudomonadati</taxon>
        <taxon>Pseudomonadota</taxon>
        <taxon>Alphaproteobacteria</taxon>
        <taxon>Hyphomicrobiales</taxon>
        <taxon>Devosiaceae</taxon>
        <taxon>Devosia</taxon>
    </lineage>
</organism>
<feature type="non-terminal residue" evidence="3">
    <location>
        <position position="216"/>
    </location>
</feature>